<dbReference type="Proteomes" id="UP000295621">
    <property type="component" value="Unassembled WGS sequence"/>
</dbReference>
<dbReference type="AlphaFoldDB" id="A0A4R4RT67"/>
<dbReference type="OrthoDB" id="7067800at2"/>
<keyword evidence="2" id="KW-1185">Reference proteome</keyword>
<name>A0A4R4RT67_9ACTN</name>
<sequence length="320" mass="34966">MRETPTDEQICAWFDELSNWGRWGSGDLLGTLNLVTQRKRQQAAALVREGTSISCGLDIRFHEPNLDDGWPEPRRFARSLPGPEHYDPEYVGRAGASEAVLLNCHGLGVTHLDGPAHHFFRPYPGRPLAGYNGLSPTEVSSREGVKKGAITLAGDGIVSRAVLLDIARLRGVEWLDPGTKIFPEDLDEAEERQGIRAESGDILCIRTGHPGRKRALGWNTDPATQAGPDGACLPWFRERDIAILACDTANDWVPSVKGRLDRPVHGIGIPAIGLWLLDGADYEKVSAECSRLNRWEFFLALAPLKLGACTASPVNPIAVL</sequence>
<reference evidence="1 2" key="1">
    <citation type="submission" date="2019-02" db="EMBL/GenBank/DDBJ databases">
        <title>Draft genome sequences of novel Actinobacteria.</title>
        <authorList>
            <person name="Sahin N."/>
            <person name="Ay H."/>
            <person name="Saygin H."/>
        </authorList>
    </citation>
    <scope>NUCLEOTIDE SEQUENCE [LARGE SCALE GENOMIC DNA]</scope>
    <source>
        <strain evidence="1 2">KC603</strain>
    </source>
</reference>
<gene>
    <name evidence="1" type="ORF">E1212_08005</name>
</gene>
<dbReference type="GO" id="GO:0019441">
    <property type="term" value="P:L-tryptophan catabolic process to kynurenine"/>
    <property type="evidence" value="ECO:0007669"/>
    <property type="project" value="InterPro"/>
</dbReference>
<evidence type="ECO:0000313" key="1">
    <source>
        <dbReference type="EMBL" id="TDC52786.1"/>
    </source>
</evidence>
<dbReference type="EMBL" id="SMKL01000013">
    <property type="protein sequence ID" value="TDC52786.1"/>
    <property type="molecule type" value="Genomic_DNA"/>
</dbReference>
<dbReference type="RefSeq" id="WP_131981075.1">
    <property type="nucleotide sequence ID" value="NZ_SMKL01000013.1"/>
</dbReference>
<dbReference type="PANTHER" id="PTHR34861">
    <property type="match status" value="1"/>
</dbReference>
<accession>A0A4R4RT67</accession>
<dbReference type="Pfam" id="PF04199">
    <property type="entry name" value="Cyclase"/>
    <property type="match status" value="1"/>
</dbReference>
<organism evidence="1 2">
    <name type="scientific">Jiangella ureilytica</name>
    <dbReference type="NCBI Taxonomy" id="2530374"/>
    <lineage>
        <taxon>Bacteria</taxon>
        <taxon>Bacillati</taxon>
        <taxon>Actinomycetota</taxon>
        <taxon>Actinomycetes</taxon>
        <taxon>Jiangellales</taxon>
        <taxon>Jiangellaceae</taxon>
        <taxon>Jiangella</taxon>
    </lineage>
</organism>
<comment type="caution">
    <text evidence="1">The sequence shown here is derived from an EMBL/GenBank/DDBJ whole genome shotgun (WGS) entry which is preliminary data.</text>
</comment>
<dbReference type="Gene3D" id="3.50.30.50">
    <property type="entry name" value="Putative cyclase"/>
    <property type="match status" value="1"/>
</dbReference>
<dbReference type="InterPro" id="IPR007325">
    <property type="entry name" value="KFase/CYL"/>
</dbReference>
<evidence type="ECO:0000313" key="2">
    <source>
        <dbReference type="Proteomes" id="UP000295621"/>
    </source>
</evidence>
<dbReference type="PANTHER" id="PTHR34861:SF10">
    <property type="entry name" value="CYCLASE"/>
    <property type="match status" value="1"/>
</dbReference>
<protein>
    <submittedName>
        <fullName evidence="1">Cyclase family protein</fullName>
    </submittedName>
</protein>
<dbReference type="GO" id="GO:0004061">
    <property type="term" value="F:arylformamidase activity"/>
    <property type="evidence" value="ECO:0007669"/>
    <property type="project" value="InterPro"/>
</dbReference>
<dbReference type="InterPro" id="IPR037175">
    <property type="entry name" value="KFase_sf"/>
</dbReference>
<proteinExistence type="predicted"/>
<dbReference type="SUPFAM" id="SSF102198">
    <property type="entry name" value="Putative cyclase"/>
    <property type="match status" value="1"/>
</dbReference>